<dbReference type="PANTHER" id="PTHR22916:SF3">
    <property type="entry name" value="UDP-GLCNAC:BETAGAL BETA-1,3-N-ACETYLGLUCOSAMINYLTRANSFERASE-LIKE PROTEIN 1"/>
    <property type="match status" value="1"/>
</dbReference>
<dbReference type="PANTHER" id="PTHR22916">
    <property type="entry name" value="GLYCOSYLTRANSFERASE"/>
    <property type="match status" value="1"/>
</dbReference>
<dbReference type="OrthoDB" id="396512at2"/>
<gene>
    <name evidence="3" type="ORF">CHR53_13205</name>
</gene>
<dbReference type="SUPFAM" id="SSF53448">
    <property type="entry name" value="Nucleotide-diphospho-sugar transferases"/>
    <property type="match status" value="1"/>
</dbReference>
<sequence length="512" mass="59851">MKSLMNIGKWFKPHTSRYIDYTIIGDQDLKERQSKLVTVITPVFNAEKYLRKTIDSVVHQSLGTDKIEYILVDDGSTDSSRDILLDYSARFDHIIVVFMKKNSGTPGRPRNIGIELASSKYITFLDADDWLEPTGIESLASILEETGDFYAVGKTVRVKEKGMSIIGEHESCKERRSVCPFTIPHIFHHLGPVGRMVKTEVLKSNQIFFPEMKFAEDKQFFMEVLAHCPSISTTTKPVYFVNRSDNQKSRLSNQTNIMQKTNCNLKVINHMMSKNLDSNKQKMMLNRLYEFDSISRFFTTPHFQRTKLKRVYYHKLNQVLKTSKKLDYEVSEEFLQPMNKVVYQLFREKKYRDLENLYDWDRKEKVKEVSIQDGLPYISFNRDIHIRVPMHAVFKEGHLSHNTYQLQFHVFGDYLDCVTDVLIRDTKNGLNEVTLPVVVDRGGNGIVEIDLLLLGHLPPSTYSIFLRYRDYLKFNIRTSIDEKERHLLQNRQFTFFRTVFSNVGLKIERLQG</sequence>
<dbReference type="Gene3D" id="3.90.550.10">
    <property type="entry name" value="Spore Coat Polysaccharide Biosynthesis Protein SpsA, Chain A"/>
    <property type="match status" value="1"/>
</dbReference>
<dbReference type="Pfam" id="PF00535">
    <property type="entry name" value="Glycos_transf_2"/>
    <property type="match status" value="1"/>
</dbReference>
<evidence type="ECO:0000313" key="3">
    <source>
        <dbReference type="EMBL" id="AZU62161.1"/>
    </source>
</evidence>
<dbReference type="GO" id="GO:0016758">
    <property type="term" value="F:hexosyltransferase activity"/>
    <property type="evidence" value="ECO:0007669"/>
    <property type="project" value="UniProtKB-ARBA"/>
</dbReference>
<name>A0A3T0HYH4_9BACI</name>
<dbReference type="AlphaFoldDB" id="A0A3T0HYH4"/>
<dbReference type="Proteomes" id="UP000282892">
    <property type="component" value="Chromosome"/>
</dbReference>
<keyword evidence="4" id="KW-1185">Reference proteome</keyword>
<organism evidence="3 4">
    <name type="scientific">Neobacillus mesonae</name>
    <dbReference type="NCBI Taxonomy" id="1193713"/>
    <lineage>
        <taxon>Bacteria</taxon>
        <taxon>Bacillati</taxon>
        <taxon>Bacillota</taxon>
        <taxon>Bacilli</taxon>
        <taxon>Bacillales</taxon>
        <taxon>Bacillaceae</taxon>
        <taxon>Neobacillus</taxon>
    </lineage>
</organism>
<dbReference type="CDD" id="cd00761">
    <property type="entry name" value="Glyco_tranf_GTA_type"/>
    <property type="match status" value="1"/>
</dbReference>
<dbReference type="InterPro" id="IPR001173">
    <property type="entry name" value="Glyco_trans_2-like"/>
</dbReference>
<dbReference type="EMBL" id="CP022572">
    <property type="protein sequence ID" value="AZU62161.1"/>
    <property type="molecule type" value="Genomic_DNA"/>
</dbReference>
<reference evidence="3 4" key="1">
    <citation type="submission" date="2017-07" db="EMBL/GenBank/DDBJ databases">
        <title>The complete genome sequence of Bacillus mesonae strain H20-5, an efficient strain improving plant abiotic stress resistance.</title>
        <authorList>
            <person name="Kim S.Y."/>
            <person name="Song H."/>
            <person name="Sang M.K."/>
            <person name="Weon H.-Y."/>
            <person name="Song J."/>
        </authorList>
    </citation>
    <scope>NUCLEOTIDE SEQUENCE [LARGE SCALE GENOMIC DNA]</scope>
    <source>
        <strain evidence="3 4">H20-5</strain>
    </source>
</reference>
<comment type="similarity">
    <text evidence="1">Belongs to the glycosyltransferase 2 family.</text>
</comment>
<dbReference type="RefSeq" id="WP_127486864.1">
    <property type="nucleotide sequence ID" value="NZ_CP022572.1"/>
</dbReference>
<evidence type="ECO:0000256" key="1">
    <source>
        <dbReference type="ARBA" id="ARBA00006739"/>
    </source>
</evidence>
<evidence type="ECO:0000313" key="4">
    <source>
        <dbReference type="Proteomes" id="UP000282892"/>
    </source>
</evidence>
<dbReference type="InterPro" id="IPR029044">
    <property type="entry name" value="Nucleotide-diphossugar_trans"/>
</dbReference>
<feature type="domain" description="Glycosyltransferase 2-like" evidence="2">
    <location>
        <begin position="38"/>
        <end position="202"/>
    </location>
</feature>
<protein>
    <recommendedName>
        <fullName evidence="2">Glycosyltransferase 2-like domain-containing protein</fullName>
    </recommendedName>
</protein>
<dbReference type="STRING" id="1193713.GCA_001636315_05078"/>
<accession>A0A3T0HYH4</accession>
<evidence type="ECO:0000259" key="2">
    <source>
        <dbReference type="Pfam" id="PF00535"/>
    </source>
</evidence>
<dbReference type="KEGG" id="nmk:CHR53_13205"/>
<proteinExistence type="inferred from homology"/>